<gene>
    <name evidence="2" type="ORF">FTUN_7046</name>
</gene>
<feature type="compositionally biased region" description="Basic and acidic residues" evidence="1">
    <location>
        <begin position="63"/>
        <end position="73"/>
    </location>
</feature>
<proteinExistence type="predicted"/>
<organism evidence="2 3">
    <name type="scientific">Frigoriglobus tundricola</name>
    <dbReference type="NCBI Taxonomy" id="2774151"/>
    <lineage>
        <taxon>Bacteria</taxon>
        <taxon>Pseudomonadati</taxon>
        <taxon>Planctomycetota</taxon>
        <taxon>Planctomycetia</taxon>
        <taxon>Gemmatales</taxon>
        <taxon>Gemmataceae</taxon>
        <taxon>Frigoriglobus</taxon>
    </lineage>
</organism>
<evidence type="ECO:0000313" key="2">
    <source>
        <dbReference type="EMBL" id="QJW99434.1"/>
    </source>
</evidence>
<dbReference type="Proteomes" id="UP000503447">
    <property type="component" value="Chromosome"/>
</dbReference>
<dbReference type="KEGG" id="ftj:FTUN_7046"/>
<name>A0A6M5Z0V6_9BACT</name>
<evidence type="ECO:0000313" key="3">
    <source>
        <dbReference type="Proteomes" id="UP000503447"/>
    </source>
</evidence>
<protein>
    <submittedName>
        <fullName evidence="2">Uncharacterized protein</fullName>
    </submittedName>
</protein>
<reference evidence="3" key="1">
    <citation type="submission" date="2020-05" db="EMBL/GenBank/DDBJ databases">
        <title>Frigoriglobus tundricola gen. nov., sp. nov., a psychrotolerant cellulolytic planctomycete of the family Gemmataceae with two divergent copies of 16S rRNA gene.</title>
        <authorList>
            <person name="Kulichevskaya I.S."/>
            <person name="Ivanova A.A."/>
            <person name="Naumoff D.G."/>
            <person name="Beletsky A.V."/>
            <person name="Rijpstra W.I.C."/>
            <person name="Sinninghe Damste J.S."/>
            <person name="Mardanov A.V."/>
            <person name="Ravin N.V."/>
            <person name="Dedysh S.N."/>
        </authorList>
    </citation>
    <scope>NUCLEOTIDE SEQUENCE [LARGE SCALE GENOMIC DNA]</scope>
    <source>
        <strain evidence="3">PL17</strain>
    </source>
</reference>
<sequence length="149" mass="15405">MLLRLLIALTLVGPTGPRVCTCASAKASRTAPTQTPAPASNTVRIVCECCRPAPTPSVPSNDTEFHPAAHPDHTAPAGHNPRCPAAQQKAPSDALAPAPGPNDSPSDALVCVSFGASAAYEAKPVSAFRAGRARSPFDPQFCTVHVMRN</sequence>
<dbReference type="EMBL" id="CP053452">
    <property type="protein sequence ID" value="QJW99434.1"/>
    <property type="molecule type" value="Genomic_DNA"/>
</dbReference>
<accession>A0A6M5Z0V6</accession>
<evidence type="ECO:0000256" key="1">
    <source>
        <dbReference type="SAM" id="MobiDB-lite"/>
    </source>
</evidence>
<dbReference type="AlphaFoldDB" id="A0A6M5Z0V6"/>
<keyword evidence="3" id="KW-1185">Reference proteome</keyword>
<feature type="region of interest" description="Disordered" evidence="1">
    <location>
        <begin position="58"/>
        <end position="104"/>
    </location>
</feature>